<keyword evidence="4 10" id="KW-0812">Transmembrane</keyword>
<gene>
    <name evidence="11" type="ORF">LNINA_LOCUS5496</name>
</gene>
<dbReference type="GO" id="GO:0005549">
    <property type="term" value="F:odorant binding"/>
    <property type="evidence" value="ECO:0007669"/>
    <property type="project" value="InterPro"/>
</dbReference>
<reference evidence="11 12" key="1">
    <citation type="submission" date="2023-11" db="EMBL/GenBank/DDBJ databases">
        <authorList>
            <person name="Okamura Y."/>
        </authorList>
    </citation>
    <scope>NUCLEOTIDE SEQUENCE [LARGE SCALE GENOMIC DNA]</scope>
</reference>
<evidence type="ECO:0000256" key="2">
    <source>
        <dbReference type="ARBA" id="ARBA00022475"/>
    </source>
</evidence>
<comment type="similarity">
    <text evidence="10">Belongs to the insect chemoreceptor superfamily. Heteromeric odorant receptor channel (TC 1.A.69) family.</text>
</comment>
<dbReference type="PANTHER" id="PTHR21137:SF35">
    <property type="entry name" value="ODORANT RECEPTOR 19A-RELATED"/>
    <property type="match status" value="1"/>
</dbReference>
<keyword evidence="12" id="KW-1185">Reference proteome</keyword>
<keyword evidence="5 10" id="KW-0552">Olfaction</keyword>
<evidence type="ECO:0000256" key="9">
    <source>
        <dbReference type="ARBA" id="ARBA00023224"/>
    </source>
</evidence>
<dbReference type="AlphaFoldDB" id="A0AAV1JB89"/>
<dbReference type="GO" id="GO:0007165">
    <property type="term" value="P:signal transduction"/>
    <property type="evidence" value="ECO:0007669"/>
    <property type="project" value="UniProtKB-KW"/>
</dbReference>
<comment type="subcellular location">
    <subcellularLocation>
        <location evidence="1 10">Cell membrane</location>
        <topology evidence="1 10">Multi-pass membrane protein</topology>
    </subcellularLocation>
</comment>
<name>A0AAV1JB89_9NEOP</name>
<feature type="transmembrane region" description="Helical" evidence="10">
    <location>
        <begin position="290"/>
        <end position="308"/>
    </location>
</feature>
<keyword evidence="6 10" id="KW-1133">Transmembrane helix</keyword>
<evidence type="ECO:0000256" key="4">
    <source>
        <dbReference type="ARBA" id="ARBA00022692"/>
    </source>
</evidence>
<feature type="transmembrane region" description="Helical" evidence="10">
    <location>
        <begin position="320"/>
        <end position="338"/>
    </location>
</feature>
<keyword evidence="2" id="KW-1003">Cell membrane</keyword>
<dbReference type="Proteomes" id="UP001497472">
    <property type="component" value="Unassembled WGS sequence"/>
</dbReference>
<keyword evidence="8 10" id="KW-0675">Receptor</keyword>
<evidence type="ECO:0000313" key="12">
    <source>
        <dbReference type="Proteomes" id="UP001497472"/>
    </source>
</evidence>
<comment type="caution">
    <text evidence="10">Lacks conserved residue(s) required for the propagation of feature annotation.</text>
</comment>
<evidence type="ECO:0000313" key="11">
    <source>
        <dbReference type="EMBL" id="CAK1545883.1"/>
    </source>
</evidence>
<accession>A0AAV1JB89</accession>
<evidence type="ECO:0000256" key="10">
    <source>
        <dbReference type="RuleBase" id="RU351113"/>
    </source>
</evidence>
<dbReference type="Pfam" id="PF02949">
    <property type="entry name" value="7tm_6"/>
    <property type="match status" value="1"/>
</dbReference>
<evidence type="ECO:0000256" key="6">
    <source>
        <dbReference type="ARBA" id="ARBA00022989"/>
    </source>
</evidence>
<evidence type="ECO:0000256" key="7">
    <source>
        <dbReference type="ARBA" id="ARBA00023136"/>
    </source>
</evidence>
<keyword evidence="7 10" id="KW-0472">Membrane</keyword>
<evidence type="ECO:0000256" key="1">
    <source>
        <dbReference type="ARBA" id="ARBA00004651"/>
    </source>
</evidence>
<dbReference type="GO" id="GO:0005886">
    <property type="term" value="C:plasma membrane"/>
    <property type="evidence" value="ECO:0007669"/>
    <property type="project" value="UniProtKB-SubCell"/>
</dbReference>
<dbReference type="GO" id="GO:0004984">
    <property type="term" value="F:olfactory receptor activity"/>
    <property type="evidence" value="ECO:0007669"/>
    <property type="project" value="InterPro"/>
</dbReference>
<comment type="caution">
    <text evidence="11">The sequence shown here is derived from an EMBL/GenBank/DDBJ whole genome shotgun (WGS) entry which is preliminary data.</text>
</comment>
<dbReference type="InterPro" id="IPR004117">
    <property type="entry name" value="7tm6_olfct_rcpt"/>
</dbReference>
<evidence type="ECO:0000256" key="3">
    <source>
        <dbReference type="ARBA" id="ARBA00022606"/>
    </source>
</evidence>
<keyword evidence="9 10" id="KW-0807">Transducer</keyword>
<dbReference type="PANTHER" id="PTHR21137">
    <property type="entry name" value="ODORANT RECEPTOR"/>
    <property type="match status" value="1"/>
</dbReference>
<sequence>MIPRMGFLHQVWMKLTPTKALQRCQREEARFFEYMYRVTYLAGMSSAEDSFTYSLYSTTVKFLLMCLVFTELWHFMSTQWTIDTITDSVNITLIQLGALYKYIKKFRNQQVFIQLASSMNSTNFDVSTKKRKDLLEYWVKRNEFHVKLMLALGTCTIIAWYIYPLVDDLEYNLCVSIRLPFTYRTPLLYAVTYISVIIVFSYISYFVMINDLTIQAHLMHLLCQFSVLRHCFRYIIEDCKTGFNHLPESQMYTNETFRQRCKKRLGDLIQQHKFILNNTAALRDILSAPMLGQLAVSTTLICSIGYQLVATSASVNITKWLMSLLYLGYNMFGLYIVCRCCEEIKIQNLAIGDAVYFSGWERGITNIPGFRSSILLILARCNKPLVLSAGGMYELSLKAYAAMVKTSYSALTVLLRFRHN</sequence>
<keyword evidence="3 10" id="KW-0716">Sensory transduction</keyword>
<evidence type="ECO:0000256" key="8">
    <source>
        <dbReference type="ARBA" id="ARBA00023170"/>
    </source>
</evidence>
<protein>
    <recommendedName>
        <fullName evidence="10">Odorant receptor</fullName>
    </recommendedName>
</protein>
<evidence type="ECO:0000256" key="5">
    <source>
        <dbReference type="ARBA" id="ARBA00022725"/>
    </source>
</evidence>
<dbReference type="EMBL" id="CAVLEF010000007">
    <property type="protein sequence ID" value="CAK1545883.1"/>
    <property type="molecule type" value="Genomic_DNA"/>
</dbReference>
<feature type="transmembrane region" description="Helical" evidence="10">
    <location>
        <begin position="148"/>
        <end position="166"/>
    </location>
</feature>
<organism evidence="11 12">
    <name type="scientific">Leptosia nina</name>
    <dbReference type="NCBI Taxonomy" id="320188"/>
    <lineage>
        <taxon>Eukaryota</taxon>
        <taxon>Metazoa</taxon>
        <taxon>Ecdysozoa</taxon>
        <taxon>Arthropoda</taxon>
        <taxon>Hexapoda</taxon>
        <taxon>Insecta</taxon>
        <taxon>Pterygota</taxon>
        <taxon>Neoptera</taxon>
        <taxon>Endopterygota</taxon>
        <taxon>Lepidoptera</taxon>
        <taxon>Glossata</taxon>
        <taxon>Ditrysia</taxon>
        <taxon>Papilionoidea</taxon>
        <taxon>Pieridae</taxon>
        <taxon>Pierinae</taxon>
        <taxon>Leptosia</taxon>
    </lineage>
</organism>
<feature type="transmembrane region" description="Helical" evidence="10">
    <location>
        <begin position="186"/>
        <end position="209"/>
    </location>
</feature>
<proteinExistence type="inferred from homology"/>